<accession>A0ABR3WEM4</accession>
<keyword evidence="7" id="KW-0808">Transferase</keyword>
<dbReference type="PANTHER" id="PTHR20531">
    <property type="entry name" value="N-ALPHA-ACETYLTRANSFERASE 40"/>
    <property type="match status" value="1"/>
</dbReference>
<evidence type="ECO:0000256" key="5">
    <source>
        <dbReference type="ARBA" id="ARBA00015043"/>
    </source>
</evidence>
<evidence type="ECO:0000313" key="14">
    <source>
        <dbReference type="Proteomes" id="UP001586593"/>
    </source>
</evidence>
<evidence type="ECO:0000256" key="9">
    <source>
        <dbReference type="ARBA" id="ARBA00023315"/>
    </source>
</evidence>
<evidence type="ECO:0000259" key="12">
    <source>
        <dbReference type="PROSITE" id="PS51186"/>
    </source>
</evidence>
<dbReference type="EMBL" id="JAZHXJ010000473">
    <property type="protein sequence ID" value="KAL1859839.1"/>
    <property type="molecule type" value="Genomic_DNA"/>
</dbReference>
<comment type="caution">
    <text evidence="13">The sequence shown here is derived from an EMBL/GenBank/DDBJ whole genome shotgun (WGS) entry which is preliminary data.</text>
</comment>
<evidence type="ECO:0000256" key="11">
    <source>
        <dbReference type="ARBA" id="ARBA00049524"/>
    </source>
</evidence>
<dbReference type="InterPro" id="IPR016181">
    <property type="entry name" value="Acyl_CoA_acyltransferase"/>
</dbReference>
<evidence type="ECO:0000256" key="8">
    <source>
        <dbReference type="ARBA" id="ARBA00023242"/>
    </source>
</evidence>
<dbReference type="PROSITE" id="PS51186">
    <property type="entry name" value="GNAT"/>
    <property type="match status" value="1"/>
</dbReference>
<dbReference type="Gene3D" id="3.40.630.30">
    <property type="match status" value="1"/>
</dbReference>
<comment type="catalytic activity">
    <reaction evidence="11">
        <text>N-terminal L-seryl-[histone H4] + acetyl-CoA = N-terminal N(alpha)-acetyl-L-seryl-[histone H4] + CoA + H(+)</text>
        <dbReference type="Rhea" id="RHEA:50596"/>
        <dbReference type="Rhea" id="RHEA-COMP:12740"/>
        <dbReference type="Rhea" id="RHEA-COMP:12743"/>
        <dbReference type="ChEBI" id="CHEBI:15378"/>
        <dbReference type="ChEBI" id="CHEBI:57287"/>
        <dbReference type="ChEBI" id="CHEBI:57288"/>
        <dbReference type="ChEBI" id="CHEBI:64738"/>
        <dbReference type="ChEBI" id="CHEBI:83690"/>
        <dbReference type="EC" id="2.3.1.257"/>
    </reaction>
</comment>
<comment type="similarity">
    <text evidence="3">Belongs to the acetyltransferase family. NAA40 subfamily.</text>
</comment>
<evidence type="ECO:0000256" key="10">
    <source>
        <dbReference type="ARBA" id="ARBA00047821"/>
    </source>
</evidence>
<comment type="catalytic activity">
    <reaction evidence="10">
        <text>N-terminal L-seryl-[histone H2A] + acetyl-CoA = N-terminal N(alpha)-acetyl-L-seryl-[histone H2A] + CoA + H(+)</text>
        <dbReference type="Rhea" id="RHEA:50600"/>
        <dbReference type="Rhea" id="RHEA-COMP:12742"/>
        <dbReference type="Rhea" id="RHEA-COMP:12744"/>
        <dbReference type="ChEBI" id="CHEBI:15378"/>
        <dbReference type="ChEBI" id="CHEBI:57287"/>
        <dbReference type="ChEBI" id="CHEBI:57288"/>
        <dbReference type="ChEBI" id="CHEBI:64738"/>
        <dbReference type="ChEBI" id="CHEBI:83690"/>
        <dbReference type="EC" id="2.3.1.257"/>
    </reaction>
</comment>
<evidence type="ECO:0000256" key="6">
    <source>
        <dbReference type="ARBA" id="ARBA00022490"/>
    </source>
</evidence>
<keyword evidence="14" id="KW-1185">Reference proteome</keyword>
<dbReference type="InterPro" id="IPR000182">
    <property type="entry name" value="GNAT_dom"/>
</dbReference>
<keyword evidence="9" id="KW-0012">Acyltransferase</keyword>
<feature type="domain" description="N-acetyltransferase" evidence="12">
    <location>
        <begin position="53"/>
        <end position="219"/>
    </location>
</feature>
<evidence type="ECO:0000256" key="1">
    <source>
        <dbReference type="ARBA" id="ARBA00004123"/>
    </source>
</evidence>
<protein>
    <recommendedName>
        <fullName evidence="5">N-alpha-acetyltransferase 40</fullName>
        <ecNumber evidence="4">2.3.1.257</ecNumber>
    </recommendedName>
</protein>
<evidence type="ECO:0000313" key="13">
    <source>
        <dbReference type="EMBL" id="KAL1859839.1"/>
    </source>
</evidence>
<reference evidence="13 14" key="1">
    <citation type="journal article" date="2024" name="Commun. Biol.">
        <title>Comparative genomic analysis of thermophilic fungi reveals convergent evolutionary adaptations and gene losses.</title>
        <authorList>
            <person name="Steindorff A.S."/>
            <person name="Aguilar-Pontes M.V."/>
            <person name="Robinson A.J."/>
            <person name="Andreopoulos B."/>
            <person name="LaButti K."/>
            <person name="Kuo A."/>
            <person name="Mondo S."/>
            <person name="Riley R."/>
            <person name="Otillar R."/>
            <person name="Haridas S."/>
            <person name="Lipzen A."/>
            <person name="Grimwood J."/>
            <person name="Schmutz J."/>
            <person name="Clum A."/>
            <person name="Reid I.D."/>
            <person name="Moisan M.C."/>
            <person name="Butler G."/>
            <person name="Nguyen T.T.M."/>
            <person name="Dewar K."/>
            <person name="Conant G."/>
            <person name="Drula E."/>
            <person name="Henrissat B."/>
            <person name="Hansel C."/>
            <person name="Singer S."/>
            <person name="Hutchinson M.I."/>
            <person name="de Vries R.P."/>
            <person name="Natvig D.O."/>
            <person name="Powell A.J."/>
            <person name="Tsang A."/>
            <person name="Grigoriev I.V."/>
        </authorList>
    </citation>
    <scope>NUCLEOTIDE SEQUENCE [LARGE SCALE GENOMIC DNA]</scope>
    <source>
        <strain evidence="13 14">ATCC 24622</strain>
    </source>
</reference>
<dbReference type="Pfam" id="PF00583">
    <property type="entry name" value="Acetyltransf_1"/>
    <property type="match status" value="1"/>
</dbReference>
<evidence type="ECO:0000256" key="3">
    <source>
        <dbReference type="ARBA" id="ARBA00008870"/>
    </source>
</evidence>
<organism evidence="13 14">
    <name type="scientific">Phialemonium thermophilum</name>
    <dbReference type="NCBI Taxonomy" id="223376"/>
    <lineage>
        <taxon>Eukaryota</taxon>
        <taxon>Fungi</taxon>
        <taxon>Dikarya</taxon>
        <taxon>Ascomycota</taxon>
        <taxon>Pezizomycotina</taxon>
        <taxon>Sordariomycetes</taxon>
        <taxon>Sordariomycetidae</taxon>
        <taxon>Cephalothecales</taxon>
        <taxon>Cephalothecaceae</taxon>
        <taxon>Phialemonium</taxon>
    </lineage>
</organism>
<comment type="subcellular location">
    <subcellularLocation>
        <location evidence="2">Cytoplasm</location>
    </subcellularLocation>
    <subcellularLocation>
        <location evidence="1">Nucleus</location>
    </subcellularLocation>
</comment>
<gene>
    <name evidence="13" type="ORF">VTK73DRAFT_7429</name>
</gene>
<sequence length="229" mass="25881">MPQRRRAPTDAIEAANQKSDAQFVDDYLTQSIDPDRYPVWTTSWTHPKTDARYELRLQSPQSLGDDDFQACFDLVAETSAADYRSSSVQWRPRAKRKEMRSPELRYVLVKDAAGSVRGFTSLMPTYEEGQPVVYCYEIHLKPELRGTGLGALLMGFHGTVARNLPPVAKVMLTCFAANTRGLAFYRRLGFEVDEISPKTRKLRAGDIPPDYVIMSKRVRRRGEATSTVG</sequence>
<proteinExistence type="inferred from homology"/>
<keyword evidence="8" id="KW-0539">Nucleus</keyword>
<evidence type="ECO:0000256" key="7">
    <source>
        <dbReference type="ARBA" id="ARBA00022679"/>
    </source>
</evidence>
<keyword evidence="6" id="KW-0963">Cytoplasm</keyword>
<evidence type="ECO:0000256" key="4">
    <source>
        <dbReference type="ARBA" id="ARBA00012950"/>
    </source>
</evidence>
<dbReference type="SUPFAM" id="SSF55729">
    <property type="entry name" value="Acyl-CoA N-acyltransferases (Nat)"/>
    <property type="match status" value="1"/>
</dbReference>
<name>A0ABR3WEM4_9PEZI</name>
<dbReference type="PANTHER" id="PTHR20531:SF1">
    <property type="entry name" value="N-ALPHA-ACETYLTRANSFERASE 40"/>
    <property type="match status" value="1"/>
</dbReference>
<dbReference type="Proteomes" id="UP001586593">
    <property type="component" value="Unassembled WGS sequence"/>
</dbReference>
<dbReference type="EC" id="2.3.1.257" evidence="4"/>
<dbReference type="InterPro" id="IPR039949">
    <property type="entry name" value="NAA40"/>
</dbReference>
<evidence type="ECO:0000256" key="2">
    <source>
        <dbReference type="ARBA" id="ARBA00004496"/>
    </source>
</evidence>